<dbReference type="AlphaFoldDB" id="A0A9D4TP20"/>
<sequence length="542" mass="58075">MAPSNAARPLAVYDEFGSGQEHGDGSQGHSKRDSGQESPISGSPAAQAWLTALASHCESAEGAQAKAELVELLHCGARSRSHVVAVQNRVRQQVAVIYRQDSLVLCDPALHHSLQRARQCQYLFERVLHGLLRATLAQAEADCAAPPLAPAERHAVVEQALEDAELQLGLVNACIEVVNFAHQRSRQEAFPWATMMLGRLHHSLELWQGCDWIADCMEAPLEGTEGSVPGIPKDVVEYLSAIQVRVEEELAFMDNSAIHRRLVATGASIATTAGSRQGDGDGPAGGSKGEGRPLKGSRFKCRHHGGRSGSDVALVARFLCNMARTAMLRTFSVCQVVLAEFPEVQAASPALDDRVCAVVDLLLCDHLDLLFGQHLSVCIACAIYLTVRLHGETLPFRKITALMVEVLLQHDEATFSHVELPPEDGTGWGGSRQHGDTRAYYNRVFLPVFEQYDAAQLFGQDVAATPAKQQLQAPEPRAAARGGADVTSASGKQAKPGREQGAGSAGVVVKEHRRLRHPLGQVSTNSNSGKAAAGGAALTPLR</sequence>
<dbReference type="EMBL" id="SIDB01000007">
    <property type="protein sequence ID" value="KAI3430599.1"/>
    <property type="molecule type" value="Genomic_DNA"/>
</dbReference>
<feature type="compositionally biased region" description="Low complexity" evidence="1">
    <location>
        <begin position="531"/>
        <end position="542"/>
    </location>
</feature>
<feature type="region of interest" description="Disordered" evidence="1">
    <location>
        <begin position="272"/>
        <end position="293"/>
    </location>
</feature>
<feature type="region of interest" description="Disordered" evidence="1">
    <location>
        <begin position="1"/>
        <end position="42"/>
    </location>
</feature>
<keyword evidence="3" id="KW-1185">Reference proteome</keyword>
<feature type="compositionally biased region" description="Low complexity" evidence="1">
    <location>
        <begin position="473"/>
        <end position="484"/>
    </location>
</feature>
<dbReference type="Gene3D" id="1.10.472.10">
    <property type="entry name" value="Cyclin-like"/>
    <property type="match status" value="1"/>
</dbReference>
<proteinExistence type="predicted"/>
<gene>
    <name evidence="2" type="ORF">D9Q98_005192</name>
</gene>
<accession>A0A9D4TP20</accession>
<reference evidence="2" key="2">
    <citation type="submission" date="2020-11" db="EMBL/GenBank/DDBJ databases">
        <authorList>
            <person name="Cecchin M."/>
            <person name="Marcolungo L."/>
            <person name="Rossato M."/>
            <person name="Girolomoni L."/>
            <person name="Cosentino E."/>
            <person name="Cuine S."/>
            <person name="Li-Beisson Y."/>
            <person name="Delledonne M."/>
            <person name="Ballottari M."/>
        </authorList>
    </citation>
    <scope>NUCLEOTIDE SEQUENCE</scope>
    <source>
        <strain evidence="2">211/11P</strain>
        <tissue evidence="2">Whole cell</tissue>
    </source>
</reference>
<dbReference type="InterPro" id="IPR036915">
    <property type="entry name" value="Cyclin-like_sf"/>
</dbReference>
<reference evidence="2" key="1">
    <citation type="journal article" date="2019" name="Plant J.">
        <title>Chlorella vulgaris genome assembly and annotation reveals the molecular basis for metabolic acclimation to high light conditions.</title>
        <authorList>
            <person name="Cecchin M."/>
            <person name="Marcolungo L."/>
            <person name="Rossato M."/>
            <person name="Girolomoni L."/>
            <person name="Cosentino E."/>
            <person name="Cuine S."/>
            <person name="Li-Beisson Y."/>
            <person name="Delledonne M."/>
            <person name="Ballottari M."/>
        </authorList>
    </citation>
    <scope>NUCLEOTIDE SEQUENCE</scope>
    <source>
        <strain evidence="2">211/11P</strain>
    </source>
</reference>
<comment type="caution">
    <text evidence="2">The sequence shown here is derived from an EMBL/GenBank/DDBJ whole genome shotgun (WGS) entry which is preliminary data.</text>
</comment>
<organism evidence="2 3">
    <name type="scientific">Chlorella vulgaris</name>
    <name type="common">Green alga</name>
    <dbReference type="NCBI Taxonomy" id="3077"/>
    <lineage>
        <taxon>Eukaryota</taxon>
        <taxon>Viridiplantae</taxon>
        <taxon>Chlorophyta</taxon>
        <taxon>core chlorophytes</taxon>
        <taxon>Trebouxiophyceae</taxon>
        <taxon>Chlorellales</taxon>
        <taxon>Chlorellaceae</taxon>
        <taxon>Chlorella clade</taxon>
        <taxon>Chlorella</taxon>
    </lineage>
</organism>
<name>A0A9D4TP20_CHLVU</name>
<evidence type="ECO:0000313" key="3">
    <source>
        <dbReference type="Proteomes" id="UP001055712"/>
    </source>
</evidence>
<dbReference type="Proteomes" id="UP001055712">
    <property type="component" value="Unassembled WGS sequence"/>
</dbReference>
<feature type="region of interest" description="Disordered" evidence="1">
    <location>
        <begin position="468"/>
        <end position="542"/>
    </location>
</feature>
<protein>
    <submittedName>
        <fullName evidence="2">Uncharacterized protein</fullName>
    </submittedName>
</protein>
<evidence type="ECO:0000313" key="2">
    <source>
        <dbReference type="EMBL" id="KAI3430599.1"/>
    </source>
</evidence>
<evidence type="ECO:0000256" key="1">
    <source>
        <dbReference type="SAM" id="MobiDB-lite"/>
    </source>
</evidence>
<dbReference type="SUPFAM" id="SSF47954">
    <property type="entry name" value="Cyclin-like"/>
    <property type="match status" value="1"/>
</dbReference>
<dbReference type="OrthoDB" id="512929at2759"/>